<protein>
    <submittedName>
        <fullName evidence="7">LysR family transcriptional regulator</fullName>
    </submittedName>
</protein>
<dbReference type="PRINTS" id="PR00039">
    <property type="entry name" value="HTHLYSR"/>
</dbReference>
<dbReference type="EMBL" id="SMKV01000059">
    <property type="protein sequence ID" value="TDC87208.1"/>
    <property type="molecule type" value="Genomic_DNA"/>
</dbReference>
<dbReference type="InterPro" id="IPR036388">
    <property type="entry name" value="WH-like_DNA-bd_sf"/>
</dbReference>
<feature type="region of interest" description="Disordered" evidence="5">
    <location>
        <begin position="287"/>
        <end position="314"/>
    </location>
</feature>
<comment type="similarity">
    <text evidence="1">Belongs to the LysR transcriptional regulatory family.</text>
</comment>
<evidence type="ECO:0000256" key="2">
    <source>
        <dbReference type="ARBA" id="ARBA00023015"/>
    </source>
</evidence>
<evidence type="ECO:0000256" key="4">
    <source>
        <dbReference type="ARBA" id="ARBA00023163"/>
    </source>
</evidence>
<evidence type="ECO:0000313" key="8">
    <source>
        <dbReference type="Proteomes" id="UP000294744"/>
    </source>
</evidence>
<dbReference type="SUPFAM" id="SSF46785">
    <property type="entry name" value="Winged helix' DNA-binding domain"/>
    <property type="match status" value="1"/>
</dbReference>
<keyword evidence="8" id="KW-1185">Reference proteome</keyword>
<dbReference type="GO" id="GO:0003677">
    <property type="term" value="F:DNA binding"/>
    <property type="evidence" value="ECO:0007669"/>
    <property type="project" value="UniProtKB-KW"/>
</dbReference>
<dbReference type="AlphaFoldDB" id="A0A4R4U6Z0"/>
<dbReference type="OrthoDB" id="3181812at2"/>
<keyword evidence="2" id="KW-0805">Transcription regulation</keyword>
<gene>
    <name evidence="7" type="ORF">E1161_26170</name>
</gene>
<dbReference type="InterPro" id="IPR036390">
    <property type="entry name" value="WH_DNA-bd_sf"/>
</dbReference>
<dbReference type="Pfam" id="PF03466">
    <property type="entry name" value="LysR_substrate"/>
    <property type="match status" value="1"/>
</dbReference>
<keyword evidence="4" id="KW-0804">Transcription</keyword>
<evidence type="ECO:0000313" key="7">
    <source>
        <dbReference type="EMBL" id="TDC87208.1"/>
    </source>
</evidence>
<name>A0A4R4U6Z0_9PSEU</name>
<dbReference type="GO" id="GO:0003700">
    <property type="term" value="F:DNA-binding transcription factor activity"/>
    <property type="evidence" value="ECO:0007669"/>
    <property type="project" value="InterPro"/>
</dbReference>
<organism evidence="7 8">
    <name type="scientific">Saccharopolyspora aridisoli</name>
    <dbReference type="NCBI Taxonomy" id="2530385"/>
    <lineage>
        <taxon>Bacteria</taxon>
        <taxon>Bacillati</taxon>
        <taxon>Actinomycetota</taxon>
        <taxon>Actinomycetes</taxon>
        <taxon>Pseudonocardiales</taxon>
        <taxon>Pseudonocardiaceae</taxon>
        <taxon>Saccharopolyspora</taxon>
    </lineage>
</organism>
<dbReference type="FunFam" id="1.10.10.10:FF:000001">
    <property type="entry name" value="LysR family transcriptional regulator"/>
    <property type="match status" value="1"/>
</dbReference>
<dbReference type="Proteomes" id="UP000294744">
    <property type="component" value="Unassembled WGS sequence"/>
</dbReference>
<reference evidence="7 8" key="1">
    <citation type="submission" date="2019-03" db="EMBL/GenBank/DDBJ databases">
        <title>Draft genome sequences of novel Actinobacteria.</title>
        <authorList>
            <person name="Sahin N."/>
            <person name="Ay H."/>
            <person name="Saygin H."/>
        </authorList>
    </citation>
    <scope>NUCLEOTIDE SEQUENCE [LARGE SCALE GENOMIC DNA]</scope>
    <source>
        <strain evidence="7 8">16K404</strain>
    </source>
</reference>
<dbReference type="PANTHER" id="PTHR30419">
    <property type="entry name" value="HTH-TYPE TRANSCRIPTIONAL REGULATOR YBHD"/>
    <property type="match status" value="1"/>
</dbReference>
<sequence>MELRQVEHFLAVARCGSFTAAAQQVHIVQSALSASVRRLEDELGAALFERTTRRVVLTEAGRALLPVANRLVDDVAAARGEVAAVSGMDRGRVSIGTIQALSVVDLPGELGIFQKRHPGIRIHVRDGKAPDLLAAIDAGELDLAYLATNGTPPKDLTCYVRWKQRLVLVTYPGHRLANRQRVRLDELADEPFVDFAGSSIRTLVGNRFADAGVRHNPVCEATHLPLLLDLVTAGLGVTIVPRSVAERAGLPFARIEKVDFERTLYLAGRGPELSNPAARALLDHLTSERLTSGSERAPTRNRPGPGTSRARPSR</sequence>
<evidence type="ECO:0000256" key="3">
    <source>
        <dbReference type="ARBA" id="ARBA00023125"/>
    </source>
</evidence>
<dbReference type="RefSeq" id="WP_132627404.1">
    <property type="nucleotide sequence ID" value="NZ_SMKV01000059.1"/>
</dbReference>
<dbReference type="Pfam" id="PF00126">
    <property type="entry name" value="HTH_1"/>
    <property type="match status" value="1"/>
</dbReference>
<dbReference type="GO" id="GO:0005829">
    <property type="term" value="C:cytosol"/>
    <property type="evidence" value="ECO:0007669"/>
    <property type="project" value="TreeGrafter"/>
</dbReference>
<dbReference type="InterPro" id="IPR000847">
    <property type="entry name" value="LysR_HTH_N"/>
</dbReference>
<dbReference type="PROSITE" id="PS50931">
    <property type="entry name" value="HTH_LYSR"/>
    <property type="match status" value="1"/>
</dbReference>
<dbReference type="CDD" id="cd08436">
    <property type="entry name" value="PBP2_LTTR_like_3"/>
    <property type="match status" value="1"/>
</dbReference>
<dbReference type="InterPro" id="IPR005119">
    <property type="entry name" value="LysR_subst-bd"/>
</dbReference>
<proteinExistence type="inferred from homology"/>
<dbReference type="SUPFAM" id="SSF53850">
    <property type="entry name" value="Periplasmic binding protein-like II"/>
    <property type="match status" value="1"/>
</dbReference>
<keyword evidence="3" id="KW-0238">DNA-binding</keyword>
<feature type="domain" description="HTH lysR-type" evidence="6">
    <location>
        <begin position="1"/>
        <end position="58"/>
    </location>
</feature>
<evidence type="ECO:0000256" key="5">
    <source>
        <dbReference type="SAM" id="MobiDB-lite"/>
    </source>
</evidence>
<evidence type="ECO:0000259" key="6">
    <source>
        <dbReference type="PROSITE" id="PS50931"/>
    </source>
</evidence>
<comment type="caution">
    <text evidence="7">The sequence shown here is derived from an EMBL/GenBank/DDBJ whole genome shotgun (WGS) entry which is preliminary data.</text>
</comment>
<evidence type="ECO:0000256" key="1">
    <source>
        <dbReference type="ARBA" id="ARBA00009437"/>
    </source>
</evidence>
<dbReference type="Gene3D" id="1.10.10.10">
    <property type="entry name" value="Winged helix-like DNA-binding domain superfamily/Winged helix DNA-binding domain"/>
    <property type="match status" value="1"/>
</dbReference>
<dbReference type="Gene3D" id="3.40.190.290">
    <property type="match status" value="1"/>
</dbReference>
<dbReference type="InterPro" id="IPR050950">
    <property type="entry name" value="HTH-type_LysR_regulators"/>
</dbReference>
<accession>A0A4R4U6Z0</accession>
<dbReference type="PANTHER" id="PTHR30419:SF31">
    <property type="entry name" value="BLR3139 PROTEIN"/>
    <property type="match status" value="1"/>
</dbReference>